<dbReference type="Gene3D" id="3.40.50.410">
    <property type="entry name" value="von Willebrand factor, type A domain"/>
    <property type="match status" value="1"/>
</dbReference>
<evidence type="ECO:0000259" key="10">
    <source>
        <dbReference type="PROSITE" id="PS50234"/>
    </source>
</evidence>
<dbReference type="FunFam" id="1.10.10.10:FF:000027">
    <property type="entry name" value="Heat shock transcription factor 1"/>
    <property type="match status" value="1"/>
</dbReference>
<dbReference type="SUPFAM" id="SSF46785">
    <property type="entry name" value="Winged helix' DNA-binding domain"/>
    <property type="match status" value="1"/>
</dbReference>
<protein>
    <submittedName>
        <fullName evidence="11">Heat shock factor protein 1</fullName>
    </submittedName>
</protein>
<dbReference type="PROSITE" id="PS50234">
    <property type="entry name" value="VWFA"/>
    <property type="match status" value="1"/>
</dbReference>
<dbReference type="GO" id="GO:0003700">
    <property type="term" value="F:DNA-binding transcription factor activity"/>
    <property type="evidence" value="ECO:0007669"/>
    <property type="project" value="InterPro"/>
</dbReference>
<feature type="region of interest" description="Disordered" evidence="9">
    <location>
        <begin position="728"/>
        <end position="751"/>
    </location>
</feature>
<dbReference type="PANTHER" id="PTHR10015">
    <property type="entry name" value="HEAT SHOCK TRANSCRIPTION FACTOR"/>
    <property type="match status" value="1"/>
</dbReference>
<dbReference type="InterPro" id="IPR036390">
    <property type="entry name" value="WH_DNA-bd_sf"/>
</dbReference>
<dbReference type="Proteomes" id="UP001174909">
    <property type="component" value="Unassembled WGS sequence"/>
</dbReference>
<evidence type="ECO:0000256" key="9">
    <source>
        <dbReference type="SAM" id="MobiDB-lite"/>
    </source>
</evidence>
<evidence type="ECO:0000256" key="2">
    <source>
        <dbReference type="ARBA" id="ARBA00006403"/>
    </source>
</evidence>
<keyword evidence="4" id="KW-0238">DNA-binding</keyword>
<dbReference type="GO" id="GO:0005634">
    <property type="term" value="C:nucleus"/>
    <property type="evidence" value="ECO:0007669"/>
    <property type="project" value="UniProtKB-SubCell"/>
</dbReference>
<dbReference type="InterPro" id="IPR000232">
    <property type="entry name" value="HSF_DNA-bd"/>
</dbReference>
<feature type="coiled-coil region" evidence="8">
    <location>
        <begin position="486"/>
        <end position="513"/>
    </location>
</feature>
<dbReference type="InterPro" id="IPR036388">
    <property type="entry name" value="WH-like_DNA-bd_sf"/>
</dbReference>
<sequence>MEKEFAINITSVFSIGPDATQIGAVAFSGLTYHTILLDSLTSSKEVTEGLDAIPYNDIKIGKVSTNTSGALLTVRASVFTDSGGARPPTSGFPRVLILITDGRSNIDEELTVPSARALDRDGVVVFAVGIGKRRIRIEELREVASRPELASLIDGFDVTELQGLQRVLSDEACRAAASVFIEEDVMVATQLLGTVSYFQYELPDEGLTLRLNVAAGRVVLYASTRIRNPNSAVYDIRLETDATEDVFVSPDDLIMTGVGTAIEGRRKRNIEKGERDSAVVMIFVTVEGLEKNNSFILESTFGDTSTSEFSIHQVFHAYAIRGWREMAAPGAAPTETQPASTQAQGVAAFINKVWSILGNEEYAKLISWSECGKNVIVRDYPNFSKEILPHYFKHNKFNSFVRQLNLYGFRKVSHPEQNVLSKVQVSEPVEFYHPNFRRGHRELLHLVQRRPVSGRVVTEEKSTELGKVLTDIHVMKGKQEDIGDMLEAMKQDNAHLKRELELLRQRHTRQQRVLNKIIQFLIHMVYKGRLPASGRRGRHDSKYLMLTDSEGAAPPAKRGRVTFDPSITYPDSPLDISNLAEICDLPIKAGQDLGAIDSDNPLLPLPTITSPPSSPNMNPLLEDRSTNTQYVLESAQLPALSSVVPPTGTTLLSPPSALSTTATTNALATITPSHPSPSSSLSPLPSTSFPPALQHPNAQSAANTSTVEFAAYPDWAVVVRERESQLANTESPLAVSATHPNPATDRSGLSDHLDTHQQELDSLPDFLSNQLSFDPTILNQFINFGDTTVPNYDAIDTARLLETLSQEDDGETAILRERSLQTALVPFSSSQSIRGGLLPSPPQLLDEEDEQSSSLRELLELNKDT</sequence>
<dbReference type="Gene3D" id="1.10.10.10">
    <property type="entry name" value="Winged helix-like DNA-binding domain superfamily/Winged helix DNA-binding domain"/>
    <property type="match status" value="1"/>
</dbReference>
<keyword evidence="3" id="KW-0805">Transcription regulation</keyword>
<keyword evidence="6" id="KW-0539">Nucleus</keyword>
<keyword evidence="12" id="KW-1185">Reference proteome</keyword>
<gene>
    <name evidence="11" type="ORF">GBAR_LOCUS354</name>
</gene>
<evidence type="ECO:0000256" key="7">
    <source>
        <dbReference type="RuleBase" id="RU004020"/>
    </source>
</evidence>
<dbReference type="Pfam" id="PF00447">
    <property type="entry name" value="HSF_DNA-bind"/>
    <property type="match status" value="1"/>
</dbReference>
<dbReference type="EMBL" id="CASHTH010000042">
    <property type="protein sequence ID" value="CAI7989859.1"/>
    <property type="molecule type" value="Genomic_DNA"/>
</dbReference>
<dbReference type="Pfam" id="PF00092">
    <property type="entry name" value="VWA"/>
    <property type="match status" value="1"/>
</dbReference>
<proteinExistence type="inferred from homology"/>
<dbReference type="SUPFAM" id="SSF53300">
    <property type="entry name" value="vWA-like"/>
    <property type="match status" value="1"/>
</dbReference>
<dbReference type="GO" id="GO:0043565">
    <property type="term" value="F:sequence-specific DNA binding"/>
    <property type="evidence" value="ECO:0007669"/>
    <property type="project" value="InterPro"/>
</dbReference>
<name>A0AA35QS54_GEOBA</name>
<keyword evidence="5" id="KW-0804">Transcription</keyword>
<feature type="region of interest" description="Disordered" evidence="9">
    <location>
        <begin position="831"/>
        <end position="865"/>
    </location>
</feature>
<reference evidence="11" key="1">
    <citation type="submission" date="2023-03" db="EMBL/GenBank/DDBJ databases">
        <authorList>
            <person name="Steffen K."/>
            <person name="Cardenas P."/>
        </authorList>
    </citation>
    <scope>NUCLEOTIDE SEQUENCE</scope>
</reference>
<evidence type="ECO:0000256" key="1">
    <source>
        <dbReference type="ARBA" id="ARBA00004123"/>
    </source>
</evidence>
<comment type="similarity">
    <text evidence="2 7">Belongs to the HSF family.</text>
</comment>
<organism evidence="11 12">
    <name type="scientific">Geodia barretti</name>
    <name type="common">Barrett's horny sponge</name>
    <dbReference type="NCBI Taxonomy" id="519541"/>
    <lineage>
        <taxon>Eukaryota</taxon>
        <taxon>Metazoa</taxon>
        <taxon>Porifera</taxon>
        <taxon>Demospongiae</taxon>
        <taxon>Heteroscleromorpha</taxon>
        <taxon>Tetractinellida</taxon>
        <taxon>Astrophorina</taxon>
        <taxon>Geodiidae</taxon>
        <taxon>Geodia</taxon>
    </lineage>
</organism>
<dbReference type="InterPro" id="IPR002035">
    <property type="entry name" value="VWF_A"/>
</dbReference>
<evidence type="ECO:0000256" key="8">
    <source>
        <dbReference type="SAM" id="Coils"/>
    </source>
</evidence>
<feature type="region of interest" description="Disordered" evidence="9">
    <location>
        <begin position="668"/>
        <end position="701"/>
    </location>
</feature>
<dbReference type="SMART" id="SM00415">
    <property type="entry name" value="HSF"/>
    <property type="match status" value="1"/>
</dbReference>
<evidence type="ECO:0000313" key="12">
    <source>
        <dbReference type="Proteomes" id="UP001174909"/>
    </source>
</evidence>
<keyword evidence="8" id="KW-0175">Coiled coil</keyword>
<evidence type="ECO:0000256" key="4">
    <source>
        <dbReference type="ARBA" id="ARBA00023125"/>
    </source>
</evidence>
<feature type="compositionally biased region" description="Low complexity" evidence="9">
    <location>
        <begin position="668"/>
        <end position="691"/>
    </location>
</feature>
<keyword evidence="11" id="KW-0346">Stress response</keyword>
<dbReference type="AlphaFoldDB" id="A0AA35QS54"/>
<dbReference type="SMART" id="SM00327">
    <property type="entry name" value="VWA"/>
    <property type="match status" value="1"/>
</dbReference>
<accession>A0AA35QS54</accession>
<feature type="domain" description="VWFA" evidence="10">
    <location>
        <begin position="1"/>
        <end position="172"/>
    </location>
</feature>
<dbReference type="PRINTS" id="PR00056">
    <property type="entry name" value="HSFDOMAIN"/>
</dbReference>
<comment type="caution">
    <text evidence="11">The sequence shown here is derived from an EMBL/GenBank/DDBJ whole genome shotgun (WGS) entry which is preliminary data.</text>
</comment>
<comment type="subcellular location">
    <subcellularLocation>
        <location evidence="1">Nucleus</location>
    </subcellularLocation>
</comment>
<evidence type="ECO:0000313" key="11">
    <source>
        <dbReference type="EMBL" id="CAI7989859.1"/>
    </source>
</evidence>
<evidence type="ECO:0000256" key="6">
    <source>
        <dbReference type="ARBA" id="ARBA00023242"/>
    </source>
</evidence>
<dbReference type="InterPro" id="IPR036465">
    <property type="entry name" value="vWFA_dom_sf"/>
</dbReference>
<evidence type="ECO:0000256" key="3">
    <source>
        <dbReference type="ARBA" id="ARBA00023015"/>
    </source>
</evidence>
<evidence type="ECO:0000256" key="5">
    <source>
        <dbReference type="ARBA" id="ARBA00023163"/>
    </source>
</evidence>
<dbReference type="PANTHER" id="PTHR10015:SF427">
    <property type="entry name" value="HEAT SHOCK FACTOR PROTEIN"/>
    <property type="match status" value="1"/>
</dbReference>